<dbReference type="EnsemblMetazoa" id="G3571.7">
    <property type="protein sequence ID" value="G3571.7:cds"/>
    <property type="gene ID" value="G3571"/>
</dbReference>
<organism evidence="2 3">
    <name type="scientific">Magallana gigas</name>
    <name type="common">Pacific oyster</name>
    <name type="synonym">Crassostrea gigas</name>
    <dbReference type="NCBI Taxonomy" id="29159"/>
    <lineage>
        <taxon>Eukaryota</taxon>
        <taxon>Metazoa</taxon>
        <taxon>Spiralia</taxon>
        <taxon>Lophotrochozoa</taxon>
        <taxon>Mollusca</taxon>
        <taxon>Bivalvia</taxon>
        <taxon>Autobranchia</taxon>
        <taxon>Pteriomorphia</taxon>
        <taxon>Ostreida</taxon>
        <taxon>Ostreoidea</taxon>
        <taxon>Ostreidae</taxon>
        <taxon>Magallana</taxon>
    </lineage>
</organism>
<feature type="compositionally biased region" description="Polar residues" evidence="1">
    <location>
        <begin position="134"/>
        <end position="144"/>
    </location>
</feature>
<name>A0A8W8MR14_MAGGI</name>
<evidence type="ECO:0000313" key="2">
    <source>
        <dbReference type="EnsemblMetazoa" id="G3571.7:cds"/>
    </source>
</evidence>
<dbReference type="Proteomes" id="UP000005408">
    <property type="component" value="Unassembled WGS sequence"/>
</dbReference>
<dbReference type="EnsemblMetazoa" id="G3571.4">
    <property type="protein sequence ID" value="G3571.4:cds"/>
    <property type="gene ID" value="G3571"/>
</dbReference>
<feature type="compositionally biased region" description="Basic and acidic residues" evidence="1">
    <location>
        <begin position="320"/>
        <end position="336"/>
    </location>
</feature>
<protein>
    <submittedName>
        <fullName evidence="2">Uncharacterized protein</fullName>
    </submittedName>
</protein>
<feature type="region of interest" description="Disordered" evidence="1">
    <location>
        <begin position="251"/>
        <end position="425"/>
    </location>
</feature>
<accession>A0A8W8MR14</accession>
<feature type="region of interest" description="Disordered" evidence="1">
    <location>
        <begin position="1"/>
        <end position="32"/>
    </location>
</feature>
<dbReference type="EnsemblMetazoa" id="G3571.2">
    <property type="protein sequence ID" value="G3571.2:cds"/>
    <property type="gene ID" value="G3571"/>
</dbReference>
<dbReference type="OrthoDB" id="10206289at2759"/>
<dbReference type="AlphaFoldDB" id="A0A8W8MR14"/>
<feature type="region of interest" description="Disordered" evidence="1">
    <location>
        <begin position="166"/>
        <end position="185"/>
    </location>
</feature>
<sequence>MEAPPMYPVYPDVPMKPLSSDPGSRFDTNKSRGSVNMMAQDKMFQWTECRIWINSNIVNEIMEQGGVVPPAPESKRNINVVNSFLSDPKKTKTGDLLKQRYCESLVGLQGSSYFVFGLPRVRRIVRDVNEDLQPDQQADDSTGKLSDVRDDREENIRDTKNDIFPESRSLGEKRNDYKLGESRADKKLGESRNDYRLGESRADYKLGESRADYKLGESRADYKLGESRADYRLGESRADYKLGESRFDQLGDTRKDRLREPTNRPWESRNDRGRGAVDDRQNLRESSRPPGISRTTSGRQDDIKSNPLGQSGAYDLSNTYREDLRESRRARPEPRESAGSGLYASRVAYDMKKSWKADPPLYASKVLPDRPSGGGERYDDIESWRPQIPSPRARDDYPLPRPPPPPPPPPISHAPSGRYADVIRR</sequence>
<feature type="compositionally biased region" description="Basic and acidic residues" evidence="1">
    <location>
        <begin position="251"/>
        <end position="287"/>
    </location>
</feature>
<proteinExistence type="predicted"/>
<dbReference type="EnsemblMetazoa" id="G3571.1">
    <property type="protein sequence ID" value="G3571.1:cds"/>
    <property type="gene ID" value="G3571"/>
</dbReference>
<evidence type="ECO:0000313" key="3">
    <source>
        <dbReference type="Proteomes" id="UP000005408"/>
    </source>
</evidence>
<feature type="compositionally biased region" description="Pro residues" evidence="1">
    <location>
        <begin position="399"/>
        <end position="412"/>
    </location>
</feature>
<reference evidence="2" key="1">
    <citation type="submission" date="2022-08" db="UniProtKB">
        <authorList>
            <consortium name="EnsemblMetazoa"/>
        </authorList>
    </citation>
    <scope>IDENTIFICATION</scope>
    <source>
        <strain evidence="2">05x7-T-G4-1.051#20</strain>
    </source>
</reference>
<feature type="region of interest" description="Disordered" evidence="1">
    <location>
        <begin position="129"/>
        <end position="161"/>
    </location>
</feature>
<dbReference type="OMA" id="FQWTECR"/>
<evidence type="ECO:0000256" key="1">
    <source>
        <dbReference type="SAM" id="MobiDB-lite"/>
    </source>
</evidence>
<dbReference type="EnsemblMetazoa" id="G3571.6">
    <property type="protein sequence ID" value="G3571.6:cds"/>
    <property type="gene ID" value="G3571"/>
</dbReference>
<dbReference type="EnsemblMetazoa" id="G3571.5">
    <property type="protein sequence ID" value="G3571.5:cds"/>
    <property type="gene ID" value="G3571"/>
</dbReference>
<feature type="compositionally biased region" description="Basic and acidic residues" evidence="1">
    <location>
        <begin position="146"/>
        <end position="161"/>
    </location>
</feature>
<keyword evidence="3" id="KW-1185">Reference proteome</keyword>